<reference evidence="5" key="1">
    <citation type="submission" date="2016-02" db="EMBL/GenBank/DDBJ databases">
        <authorList>
            <person name="Wibberg D."/>
        </authorList>
    </citation>
    <scope>NUCLEOTIDE SEQUENCE [LARGE SCALE GENOMIC DNA]</scope>
</reference>
<accession>A0A1C3NUB4</accession>
<dbReference type="EMBL" id="FLUV01000324">
    <property type="protein sequence ID" value="SBW18768.1"/>
    <property type="molecule type" value="Genomic_DNA"/>
</dbReference>
<feature type="domain" description="PNPLA" evidence="3">
    <location>
        <begin position="65"/>
        <end position="213"/>
    </location>
</feature>
<evidence type="ECO:0000256" key="1">
    <source>
        <dbReference type="ARBA" id="ARBA00023098"/>
    </source>
</evidence>
<feature type="short sequence motif" description="DGA/G" evidence="2">
    <location>
        <begin position="198"/>
        <end position="200"/>
    </location>
</feature>
<evidence type="ECO:0000313" key="4">
    <source>
        <dbReference type="EMBL" id="SBW18768.1"/>
    </source>
</evidence>
<evidence type="ECO:0000256" key="2">
    <source>
        <dbReference type="PROSITE-ProRule" id="PRU01161"/>
    </source>
</evidence>
<keyword evidence="1 2" id="KW-0443">Lipid metabolism</keyword>
<dbReference type="InterPro" id="IPR002641">
    <property type="entry name" value="PNPLA_dom"/>
</dbReference>
<feature type="short sequence motif" description="GXSXG" evidence="2">
    <location>
        <begin position="98"/>
        <end position="102"/>
    </location>
</feature>
<dbReference type="GO" id="GO:0016787">
    <property type="term" value="F:hydrolase activity"/>
    <property type="evidence" value="ECO:0007669"/>
    <property type="project" value="UniProtKB-UniRule"/>
</dbReference>
<evidence type="ECO:0000259" key="3">
    <source>
        <dbReference type="PROSITE" id="PS51635"/>
    </source>
</evidence>
<feature type="active site" description="Nucleophile" evidence="2">
    <location>
        <position position="100"/>
    </location>
</feature>
<keyword evidence="2" id="KW-0378">Hydrolase</keyword>
<dbReference type="Proteomes" id="UP000199013">
    <property type="component" value="Unassembled WGS sequence"/>
</dbReference>
<comment type="caution">
    <text evidence="2">Lacks conserved residue(s) required for the propagation of feature annotation.</text>
</comment>
<name>A0A1C3NUB4_9ACTN</name>
<keyword evidence="5" id="KW-1185">Reference proteome</keyword>
<dbReference type="AlphaFoldDB" id="A0A1C3NUB4"/>
<sequence length="309" mass="32183">MRSSGSGPRTQAISGRFVEDFGPGGPTFADGLQRYAESTVPVLGNGCGIASPAAGISDLPPLTVVYGGGGPFGVAYGFGVADALLSGGLPLRDIDALGTSSGAWVASCMAAGVTHEVLCALPPIRVPNPLPGWIRRTANNVFGDVHSERVRVSAIQLPTLRRQILSGGRFPLADLVAASSSMPGLFPPSPVGQWLYVDGAVRSLTSADHAPAARNLLVIAPLAGPMFGAAGRAMERLLTRETHRWTKATGGAVHLVRPNTAISRLARHPLDLFDSHKARMVYPMAYEQGAQLLRTRPALASLGRTALAA</sequence>
<dbReference type="PROSITE" id="PS51635">
    <property type="entry name" value="PNPLA"/>
    <property type="match status" value="1"/>
</dbReference>
<proteinExistence type="predicted"/>
<dbReference type="InterPro" id="IPR016035">
    <property type="entry name" value="Acyl_Trfase/lysoPLipase"/>
</dbReference>
<keyword evidence="2" id="KW-0442">Lipid degradation</keyword>
<evidence type="ECO:0000313" key="5">
    <source>
        <dbReference type="Proteomes" id="UP000199013"/>
    </source>
</evidence>
<dbReference type="SUPFAM" id="SSF52151">
    <property type="entry name" value="FabD/lysophospholipase-like"/>
    <property type="match status" value="1"/>
</dbReference>
<protein>
    <recommendedName>
        <fullName evidence="3">PNPLA domain-containing protein</fullName>
    </recommendedName>
</protein>
<feature type="active site" description="Proton acceptor" evidence="2">
    <location>
        <position position="198"/>
    </location>
</feature>
<dbReference type="GO" id="GO:0016042">
    <property type="term" value="P:lipid catabolic process"/>
    <property type="evidence" value="ECO:0007669"/>
    <property type="project" value="UniProtKB-UniRule"/>
</dbReference>
<organism evidence="4 5">
    <name type="scientific">Candidatus Protofrankia californiensis</name>
    <dbReference type="NCBI Taxonomy" id="1839754"/>
    <lineage>
        <taxon>Bacteria</taxon>
        <taxon>Bacillati</taxon>
        <taxon>Actinomycetota</taxon>
        <taxon>Actinomycetes</taxon>
        <taxon>Frankiales</taxon>
        <taxon>Frankiaceae</taxon>
        <taxon>Protofrankia</taxon>
    </lineage>
</organism>
<dbReference type="Gene3D" id="3.40.1090.10">
    <property type="entry name" value="Cytosolic phospholipase A2 catalytic domain"/>
    <property type="match status" value="1"/>
</dbReference>
<gene>
    <name evidence="4" type="ORF">FDG2_0812</name>
</gene>